<sequence length="738" mass="77639">MKAVSRSAGGIAVAGAVAGLGLLHTGAAFPVSEDPIIPPRLASRYVTANGDDLDGETYDYIVVGGGLAGLTVAARLSEDADVTVAVIEAGQDIYGPHESRFLTPSAVLYDSFLNTEYDWKYMTTPQAGLNQRATPWARGKVLGGSSSVNSMYMVRASAREFDSWGSLIGAPELWGWDSMFAAMKKSEDFEEPVQAVRDVVPSLSWNPASHGTGGNIKTGWSGTSYPFVESFLTAVADTGTPISNDPDAGETWGAFLATSAINPENWHRSSSRTGYLDGIDTERANLHVLVGHQATKVLLDTADPDNVRATGVQYAASANDAIKTVNAAKEVIISGGTINSPQLLQHSGIGDAAQLSAVGIEVKIDLPGVGHNVQDHISAALLYPPTDPNQQPPSRITGDAITDSFVQSAIAYINLTTLIGGDNDNDNDPDRGSTFLATLRNNLTNAINSSPAGVPDAVKRAWVVTYTSQVDKIYDSPVGLVEILLADIFGTVNMQVALQQPLSRGSILVTSPDPFAPPAIDPRYLTLDVDMYLLREGHKLARRIAARMGDVLGAEAHPGTAAVADDDDDGWEWFIRENAGTEYHPSSSCSMLPRDVGGVVDGNLLVYGTGNLRVVDASIAPTSVSAHLMTATYGIAEVGADIIKNARKAAKAAVVDVDGDEDEDVNSDIQQAQKVSPAADGEDQKDVEDKEEEPSSNTAAVAAGGGVAAVGSIVAAGLVIGRTALRRWQGQKYSKIAA</sequence>
<dbReference type="InParanoid" id="A0A2P5I4K6"/>
<dbReference type="PANTHER" id="PTHR11552">
    <property type="entry name" value="GLUCOSE-METHANOL-CHOLINE GMC OXIDOREDUCTASE"/>
    <property type="match status" value="1"/>
</dbReference>
<dbReference type="Gene3D" id="4.10.450.10">
    <property type="entry name" value="Glucose Oxidase, domain 2"/>
    <property type="match status" value="1"/>
</dbReference>
<keyword evidence="7" id="KW-1133">Transmembrane helix</keyword>
<keyword evidence="4" id="KW-0274">FAD</keyword>
<dbReference type="Pfam" id="PF05199">
    <property type="entry name" value="GMC_oxred_C"/>
    <property type="match status" value="1"/>
</dbReference>
<dbReference type="InterPro" id="IPR000172">
    <property type="entry name" value="GMC_OxRdtase_N"/>
</dbReference>
<dbReference type="AlphaFoldDB" id="A0A2P5I4K6"/>
<evidence type="ECO:0000313" key="10">
    <source>
        <dbReference type="Proteomes" id="UP000094444"/>
    </source>
</evidence>
<comment type="cofactor">
    <cofactor evidence="1">
        <name>FAD</name>
        <dbReference type="ChEBI" id="CHEBI:57692"/>
    </cofactor>
</comment>
<name>A0A2P5I4K6_DIAHE</name>
<feature type="region of interest" description="Disordered" evidence="6">
    <location>
        <begin position="658"/>
        <end position="700"/>
    </location>
</feature>
<dbReference type="InterPro" id="IPR012132">
    <property type="entry name" value="GMC_OxRdtase"/>
</dbReference>
<keyword evidence="7" id="KW-0472">Membrane</keyword>
<dbReference type="PROSITE" id="PS00624">
    <property type="entry name" value="GMC_OXRED_2"/>
    <property type="match status" value="1"/>
</dbReference>
<feature type="domain" description="Glucose-methanol-choline oxidoreductase N-terminal" evidence="8">
    <location>
        <begin position="336"/>
        <end position="350"/>
    </location>
</feature>
<feature type="transmembrane region" description="Helical" evidence="7">
    <location>
        <begin position="699"/>
        <end position="725"/>
    </location>
</feature>
<proteinExistence type="inferred from homology"/>
<comment type="caution">
    <text evidence="9">The sequence shown here is derived from an EMBL/GenBank/DDBJ whole genome shotgun (WGS) entry which is preliminary data.</text>
</comment>
<dbReference type="GO" id="GO:0050660">
    <property type="term" value="F:flavin adenine dinucleotide binding"/>
    <property type="evidence" value="ECO:0007669"/>
    <property type="project" value="InterPro"/>
</dbReference>
<dbReference type="SUPFAM" id="SSF51905">
    <property type="entry name" value="FAD/NAD(P)-binding domain"/>
    <property type="match status" value="1"/>
</dbReference>
<protein>
    <submittedName>
        <fullName evidence="9">GMC oxidoreductase</fullName>
    </submittedName>
</protein>
<dbReference type="STRING" id="158607.A0A2P5I4K6"/>
<reference evidence="9" key="1">
    <citation type="submission" date="2017-09" db="EMBL/GenBank/DDBJ databases">
        <title>Polyketide synthases of a Diaporthe helianthi virulent isolate.</title>
        <authorList>
            <person name="Baroncelli R."/>
        </authorList>
    </citation>
    <scope>NUCLEOTIDE SEQUENCE [LARGE SCALE GENOMIC DNA]</scope>
    <source>
        <strain evidence="9">7/96</strain>
    </source>
</reference>
<dbReference type="InterPro" id="IPR007867">
    <property type="entry name" value="GMC_OxRtase_C"/>
</dbReference>
<dbReference type="Gene3D" id="3.50.50.60">
    <property type="entry name" value="FAD/NAD(P)-binding domain"/>
    <property type="match status" value="1"/>
</dbReference>
<dbReference type="InterPro" id="IPR036188">
    <property type="entry name" value="FAD/NAD-bd_sf"/>
</dbReference>
<dbReference type="Gene3D" id="3.30.560.10">
    <property type="entry name" value="Glucose Oxidase, domain 3"/>
    <property type="match status" value="1"/>
</dbReference>
<evidence type="ECO:0000256" key="3">
    <source>
        <dbReference type="ARBA" id="ARBA00022630"/>
    </source>
</evidence>
<evidence type="ECO:0000259" key="8">
    <source>
        <dbReference type="PROSITE" id="PS00624"/>
    </source>
</evidence>
<comment type="similarity">
    <text evidence="2">Belongs to the GMC oxidoreductase family.</text>
</comment>
<dbReference type="GO" id="GO:0016614">
    <property type="term" value="F:oxidoreductase activity, acting on CH-OH group of donors"/>
    <property type="evidence" value="ECO:0007669"/>
    <property type="project" value="InterPro"/>
</dbReference>
<gene>
    <name evidence="9" type="ORF">DHEL01_v204155</name>
</gene>
<dbReference type="Proteomes" id="UP000094444">
    <property type="component" value="Unassembled WGS sequence"/>
</dbReference>
<dbReference type="EMBL" id="MAVT02000269">
    <property type="protein sequence ID" value="POS77449.1"/>
    <property type="molecule type" value="Genomic_DNA"/>
</dbReference>
<dbReference type="Pfam" id="PF00732">
    <property type="entry name" value="GMC_oxred_N"/>
    <property type="match status" value="1"/>
</dbReference>
<organism evidence="9 10">
    <name type="scientific">Diaporthe helianthi</name>
    <dbReference type="NCBI Taxonomy" id="158607"/>
    <lineage>
        <taxon>Eukaryota</taxon>
        <taxon>Fungi</taxon>
        <taxon>Dikarya</taxon>
        <taxon>Ascomycota</taxon>
        <taxon>Pezizomycotina</taxon>
        <taxon>Sordariomycetes</taxon>
        <taxon>Sordariomycetidae</taxon>
        <taxon>Diaporthales</taxon>
        <taxon>Diaporthaceae</taxon>
        <taxon>Diaporthe</taxon>
    </lineage>
</organism>
<keyword evidence="7" id="KW-0812">Transmembrane</keyword>
<keyword evidence="3" id="KW-0285">Flavoprotein</keyword>
<keyword evidence="10" id="KW-1185">Reference proteome</keyword>
<keyword evidence="5" id="KW-0560">Oxidoreductase</keyword>
<dbReference type="SUPFAM" id="SSF54373">
    <property type="entry name" value="FAD-linked reductases, C-terminal domain"/>
    <property type="match status" value="1"/>
</dbReference>
<dbReference type="InterPro" id="IPR027424">
    <property type="entry name" value="Glucose_Oxidase_domain_2"/>
</dbReference>
<evidence type="ECO:0000256" key="1">
    <source>
        <dbReference type="ARBA" id="ARBA00001974"/>
    </source>
</evidence>
<dbReference type="PANTHER" id="PTHR11552:SF218">
    <property type="entry name" value="GLUCOSE-METHANOL-CHOLINE OXIDOREDUCTASE N-TERMINAL DOMAIN-CONTAINING PROTEIN"/>
    <property type="match status" value="1"/>
</dbReference>
<evidence type="ECO:0000256" key="2">
    <source>
        <dbReference type="ARBA" id="ARBA00010790"/>
    </source>
</evidence>
<evidence type="ECO:0000256" key="6">
    <source>
        <dbReference type="SAM" id="MobiDB-lite"/>
    </source>
</evidence>
<evidence type="ECO:0000313" key="9">
    <source>
        <dbReference type="EMBL" id="POS77449.1"/>
    </source>
</evidence>
<evidence type="ECO:0000256" key="7">
    <source>
        <dbReference type="SAM" id="Phobius"/>
    </source>
</evidence>
<evidence type="ECO:0000256" key="5">
    <source>
        <dbReference type="ARBA" id="ARBA00023002"/>
    </source>
</evidence>
<evidence type="ECO:0000256" key="4">
    <source>
        <dbReference type="ARBA" id="ARBA00022827"/>
    </source>
</evidence>
<dbReference type="OrthoDB" id="269227at2759"/>
<accession>A0A2P5I4K6</accession>